<evidence type="ECO:0000313" key="2">
    <source>
        <dbReference type="Proteomes" id="UP000316095"/>
    </source>
</evidence>
<dbReference type="AlphaFoldDB" id="A0A5C5XJ69"/>
<organism evidence="1 2">
    <name type="scientific">Rubinisphaera italica</name>
    <dbReference type="NCBI Taxonomy" id="2527969"/>
    <lineage>
        <taxon>Bacteria</taxon>
        <taxon>Pseudomonadati</taxon>
        <taxon>Planctomycetota</taxon>
        <taxon>Planctomycetia</taxon>
        <taxon>Planctomycetales</taxon>
        <taxon>Planctomycetaceae</taxon>
        <taxon>Rubinisphaera</taxon>
    </lineage>
</organism>
<dbReference type="Proteomes" id="UP000316095">
    <property type="component" value="Unassembled WGS sequence"/>
</dbReference>
<name>A0A5C5XJ69_9PLAN</name>
<reference evidence="1 2" key="1">
    <citation type="submission" date="2019-02" db="EMBL/GenBank/DDBJ databases">
        <title>Deep-cultivation of Planctomycetes and their phenomic and genomic characterization uncovers novel biology.</title>
        <authorList>
            <person name="Wiegand S."/>
            <person name="Jogler M."/>
            <person name="Boedeker C."/>
            <person name="Pinto D."/>
            <person name="Vollmers J."/>
            <person name="Rivas-Marin E."/>
            <person name="Kohn T."/>
            <person name="Peeters S.H."/>
            <person name="Heuer A."/>
            <person name="Rast P."/>
            <person name="Oberbeckmann S."/>
            <person name="Bunk B."/>
            <person name="Jeske O."/>
            <person name="Meyerdierks A."/>
            <person name="Storesund J.E."/>
            <person name="Kallscheuer N."/>
            <person name="Luecker S."/>
            <person name="Lage O.M."/>
            <person name="Pohl T."/>
            <person name="Merkel B.J."/>
            <person name="Hornburger P."/>
            <person name="Mueller R.-W."/>
            <person name="Bruemmer F."/>
            <person name="Labrenz M."/>
            <person name="Spormann A.M."/>
            <person name="Op Den Camp H."/>
            <person name="Overmann J."/>
            <person name="Amann R."/>
            <person name="Jetten M.S.M."/>
            <person name="Mascher T."/>
            <person name="Medema M.H."/>
            <person name="Devos D.P."/>
            <person name="Kaster A.-K."/>
            <person name="Ovreas L."/>
            <person name="Rohde M."/>
            <person name="Galperin M.Y."/>
            <person name="Jogler C."/>
        </authorList>
    </citation>
    <scope>NUCLEOTIDE SEQUENCE [LARGE SCALE GENOMIC DNA]</scope>
    <source>
        <strain evidence="1 2">Pan54</strain>
    </source>
</reference>
<accession>A0A5C5XJ69</accession>
<dbReference type="RefSeq" id="WP_146504261.1">
    <property type="nucleotide sequence ID" value="NZ_SJPG01000001.1"/>
</dbReference>
<evidence type="ECO:0000313" key="1">
    <source>
        <dbReference type="EMBL" id="TWT62401.1"/>
    </source>
</evidence>
<gene>
    <name evidence="1" type="ORF">Pan54_31430</name>
</gene>
<keyword evidence="2" id="KW-1185">Reference proteome</keyword>
<comment type="caution">
    <text evidence="1">The sequence shown here is derived from an EMBL/GenBank/DDBJ whole genome shotgun (WGS) entry which is preliminary data.</text>
</comment>
<proteinExistence type="predicted"/>
<sequence length="116" mass="12794">MTLANNYLSDLDSWLPDELVIEDVRRFIEIEAKGKLEMDSGLLVIPAGIVYEVVSKALIKQEPNIGFGSCFRAVVAVGGSTKQSSGILKALFVFVTFWYTISGKLITMDYAEETPL</sequence>
<protein>
    <submittedName>
        <fullName evidence="1">Uncharacterized protein</fullName>
    </submittedName>
</protein>
<dbReference type="EMBL" id="SJPG01000001">
    <property type="protein sequence ID" value="TWT62401.1"/>
    <property type="molecule type" value="Genomic_DNA"/>
</dbReference>